<dbReference type="PROSITE" id="PS01128">
    <property type="entry name" value="SHIKIMATE_KINASE"/>
    <property type="match status" value="1"/>
</dbReference>
<keyword evidence="4 11" id="KW-0028">Amino-acid biosynthesis</keyword>
<evidence type="ECO:0000256" key="8">
    <source>
        <dbReference type="ARBA" id="ARBA00022840"/>
    </source>
</evidence>
<dbReference type="InterPro" id="IPR036263">
    <property type="entry name" value="Chorismate_II_sf"/>
</dbReference>
<evidence type="ECO:0000256" key="7">
    <source>
        <dbReference type="ARBA" id="ARBA00022777"/>
    </source>
</evidence>
<dbReference type="UniPathway" id="UPA00053">
    <property type="reaction ID" value="UER00088"/>
</dbReference>
<proteinExistence type="inferred from homology"/>
<dbReference type="Pfam" id="PF01202">
    <property type="entry name" value="SKI"/>
    <property type="match status" value="1"/>
</dbReference>
<feature type="binding site" evidence="11">
    <location>
        <position position="146"/>
    </location>
    <ligand>
        <name>substrate</name>
    </ligand>
</feature>
<evidence type="ECO:0000256" key="3">
    <source>
        <dbReference type="ARBA" id="ARBA00012154"/>
    </source>
</evidence>
<dbReference type="GO" id="GO:0005524">
    <property type="term" value="F:ATP binding"/>
    <property type="evidence" value="ECO:0007669"/>
    <property type="project" value="UniProtKB-UniRule"/>
</dbReference>
<dbReference type="InterPro" id="IPR027417">
    <property type="entry name" value="P-loop_NTPase"/>
</dbReference>
<dbReference type="InterPro" id="IPR031322">
    <property type="entry name" value="Shikimate/glucono_kinase"/>
</dbReference>
<comment type="similarity">
    <text evidence="2 11">Belongs to the shikimate kinase family.</text>
</comment>
<dbReference type="PANTHER" id="PTHR21087">
    <property type="entry name" value="SHIKIMATE KINASE"/>
    <property type="match status" value="1"/>
</dbReference>
<comment type="cofactor">
    <cofactor evidence="11">
        <name>Mg(2+)</name>
        <dbReference type="ChEBI" id="CHEBI:18420"/>
    </cofactor>
    <text evidence="11">Binds 1 Mg(2+) ion per subunit.</text>
</comment>
<keyword evidence="14" id="KW-1185">Reference proteome</keyword>
<keyword evidence="11" id="KW-0460">Magnesium</keyword>
<evidence type="ECO:0000256" key="6">
    <source>
        <dbReference type="ARBA" id="ARBA00022741"/>
    </source>
</evidence>
<evidence type="ECO:0000256" key="9">
    <source>
        <dbReference type="ARBA" id="ARBA00023141"/>
    </source>
</evidence>
<keyword evidence="9 11" id="KW-0057">Aromatic amino acid biosynthesis</keyword>
<evidence type="ECO:0000256" key="4">
    <source>
        <dbReference type="ARBA" id="ARBA00022605"/>
    </source>
</evidence>
<comment type="subcellular location">
    <subcellularLocation>
        <location evidence="11">Cytoplasm</location>
    </subcellularLocation>
</comment>
<feature type="binding site" evidence="11">
    <location>
        <position position="206"/>
    </location>
    <ligand>
        <name>ATP</name>
        <dbReference type="ChEBI" id="CHEBI:30616"/>
    </ligand>
</feature>
<comment type="pathway">
    <text evidence="1 11">Metabolic intermediate biosynthesis; chorismate biosynthesis; chorismate from D-erythrose 4-phosphate and phosphoenolpyruvate: step 5/7.</text>
</comment>
<dbReference type="RefSeq" id="WP_151866842.1">
    <property type="nucleotide sequence ID" value="NZ_WBZB01000048.1"/>
</dbReference>
<dbReference type="EC" id="2.7.1.71" evidence="3 11"/>
<dbReference type="Gene3D" id="1.20.59.10">
    <property type="entry name" value="Chorismate mutase"/>
    <property type="match status" value="1"/>
</dbReference>
<dbReference type="PRINTS" id="PR01100">
    <property type="entry name" value="SHIKIMTKNASE"/>
</dbReference>
<dbReference type="SUPFAM" id="SSF52540">
    <property type="entry name" value="P-loop containing nucleoside triphosphate hydrolases"/>
    <property type="match status" value="1"/>
</dbReference>
<comment type="caution">
    <text evidence="11">Lacks conserved residue(s) required for the propagation of feature annotation.</text>
</comment>
<evidence type="ECO:0000256" key="5">
    <source>
        <dbReference type="ARBA" id="ARBA00022679"/>
    </source>
</evidence>
<accession>A0A833HLW1</accession>
<dbReference type="HAMAP" id="MF_00109">
    <property type="entry name" value="Shikimate_kinase"/>
    <property type="match status" value="1"/>
</dbReference>
<dbReference type="InterPro" id="IPR036979">
    <property type="entry name" value="CM_dom_sf"/>
</dbReference>
<evidence type="ECO:0000313" key="14">
    <source>
        <dbReference type="Proteomes" id="UP000465601"/>
    </source>
</evidence>
<dbReference type="PANTHER" id="PTHR21087:SF16">
    <property type="entry name" value="SHIKIMATE KINASE 1, CHLOROPLASTIC"/>
    <property type="match status" value="1"/>
</dbReference>
<keyword evidence="6 11" id="KW-0547">Nucleotide-binding</keyword>
<evidence type="ECO:0000259" key="12">
    <source>
        <dbReference type="PROSITE" id="PS51168"/>
    </source>
</evidence>
<dbReference type="GO" id="GO:0004765">
    <property type="term" value="F:shikimate kinase activity"/>
    <property type="evidence" value="ECO:0007669"/>
    <property type="project" value="UniProtKB-UniRule"/>
</dbReference>
<comment type="subunit">
    <text evidence="11">Monomer.</text>
</comment>
<dbReference type="InterPro" id="IPR011279">
    <property type="entry name" value="Chorismate_mutase_GmP"/>
</dbReference>
<keyword evidence="11" id="KW-0963">Cytoplasm</keyword>
<dbReference type="AlphaFoldDB" id="A0A833HLW1"/>
<dbReference type="SMART" id="SM00830">
    <property type="entry name" value="CM_2"/>
    <property type="match status" value="1"/>
</dbReference>
<dbReference type="InterPro" id="IPR000623">
    <property type="entry name" value="Shikimate_kinase/TSH1"/>
</dbReference>
<dbReference type="PROSITE" id="PS51168">
    <property type="entry name" value="CHORISMATE_MUT_2"/>
    <property type="match status" value="1"/>
</dbReference>
<reference evidence="13 14" key="1">
    <citation type="submission" date="2019-10" db="EMBL/GenBank/DDBJ databases">
        <title>Alkaliphilus serpentinus sp. nov. and Alkaliphilus pronyensis sp. nov., two novel anaerobic alkaliphilic species isolated from the serpentinized-hosted hydrothermal field of the Prony Bay (New Caledonia).</title>
        <authorList>
            <person name="Postec A."/>
        </authorList>
    </citation>
    <scope>NUCLEOTIDE SEQUENCE [LARGE SCALE GENOMIC DNA]</scope>
    <source>
        <strain evidence="13 14">LacT</strain>
    </source>
</reference>
<feature type="binding site" evidence="11">
    <location>
        <position position="122"/>
    </location>
    <ligand>
        <name>substrate</name>
    </ligand>
</feature>
<dbReference type="GO" id="GO:0004106">
    <property type="term" value="F:chorismate mutase activity"/>
    <property type="evidence" value="ECO:0007669"/>
    <property type="project" value="InterPro"/>
</dbReference>
<dbReference type="InterPro" id="IPR023000">
    <property type="entry name" value="Shikimate_kinase_CS"/>
</dbReference>
<dbReference type="EMBL" id="WBZB01000048">
    <property type="protein sequence ID" value="KAB3526743.1"/>
    <property type="molecule type" value="Genomic_DNA"/>
</dbReference>
<gene>
    <name evidence="11" type="primary">aroK</name>
    <name evidence="13" type="ORF">F8153_13315</name>
</gene>
<keyword evidence="11" id="KW-0479">Metal-binding</keyword>
<evidence type="ECO:0000256" key="10">
    <source>
        <dbReference type="ARBA" id="ARBA00048567"/>
    </source>
</evidence>
<evidence type="ECO:0000313" key="13">
    <source>
        <dbReference type="EMBL" id="KAB3526743.1"/>
    </source>
</evidence>
<dbReference type="SUPFAM" id="SSF48600">
    <property type="entry name" value="Chorismate mutase II"/>
    <property type="match status" value="1"/>
</dbReference>
<comment type="catalytic activity">
    <reaction evidence="10 11">
        <text>shikimate + ATP = 3-phosphoshikimate + ADP + H(+)</text>
        <dbReference type="Rhea" id="RHEA:13121"/>
        <dbReference type="ChEBI" id="CHEBI:15378"/>
        <dbReference type="ChEBI" id="CHEBI:30616"/>
        <dbReference type="ChEBI" id="CHEBI:36208"/>
        <dbReference type="ChEBI" id="CHEBI:145989"/>
        <dbReference type="ChEBI" id="CHEBI:456216"/>
        <dbReference type="EC" id="2.7.1.71"/>
    </reaction>
</comment>
<dbReference type="GO" id="GO:0009073">
    <property type="term" value="P:aromatic amino acid family biosynthetic process"/>
    <property type="evidence" value="ECO:0007669"/>
    <property type="project" value="UniProtKB-KW"/>
</dbReference>
<protein>
    <recommendedName>
        <fullName evidence="3 11">Shikimate kinase</fullName>
        <shortName evidence="11">SK</shortName>
        <ecNumber evidence="3 11">2.7.1.71</ecNumber>
    </recommendedName>
</protein>
<dbReference type="GO" id="GO:0000287">
    <property type="term" value="F:magnesium ion binding"/>
    <property type="evidence" value="ECO:0007669"/>
    <property type="project" value="UniProtKB-UniRule"/>
</dbReference>
<dbReference type="Gene3D" id="3.40.50.300">
    <property type="entry name" value="P-loop containing nucleotide triphosphate hydrolases"/>
    <property type="match status" value="1"/>
</dbReference>
<sequence>MEGLDKLRIDIDQCDKEIVSLIEKRFDIVSKIMETKKQMGLPVYHPGREEEVIKKVIKEVKDPRYQEVVKSIYRQILDTSKTYQSKNLFPYNVVLIGFMGAGKSIVGRCLSQSLGMDIFDIDDLIKIRLNSSIAKIFENHGEDYFRNIERETIAEISKQKNAVISCGGGAVLINSNVNNLKENGKVFWLKAQPETIFQRIKDDDSRPLLRDKMNLSHITALLSERWAKYKSVADYTIETDTYSVEEICDNIIKLLVTS</sequence>
<evidence type="ECO:0000256" key="1">
    <source>
        <dbReference type="ARBA" id="ARBA00004842"/>
    </source>
</evidence>
<dbReference type="GO" id="GO:0005829">
    <property type="term" value="C:cytosol"/>
    <property type="evidence" value="ECO:0007669"/>
    <property type="project" value="TreeGrafter"/>
</dbReference>
<comment type="caution">
    <text evidence="13">The sequence shown here is derived from an EMBL/GenBank/DDBJ whole genome shotgun (WGS) entry which is preliminary data.</text>
</comment>
<feature type="binding site" evidence="11">
    <location>
        <position position="104"/>
    </location>
    <ligand>
        <name>Mg(2+)</name>
        <dbReference type="ChEBI" id="CHEBI:18420"/>
    </ligand>
</feature>
<feature type="binding site" evidence="11">
    <location>
        <position position="168"/>
    </location>
    <ligand>
        <name>substrate</name>
    </ligand>
</feature>
<dbReference type="NCBIfam" id="TIGR01805">
    <property type="entry name" value="CM_mono_grmpos"/>
    <property type="match status" value="1"/>
</dbReference>
<name>A0A833HLW1_9FIRM</name>
<evidence type="ECO:0000256" key="2">
    <source>
        <dbReference type="ARBA" id="ARBA00006997"/>
    </source>
</evidence>
<dbReference type="GO" id="GO:0008652">
    <property type="term" value="P:amino acid biosynthetic process"/>
    <property type="evidence" value="ECO:0007669"/>
    <property type="project" value="UniProtKB-KW"/>
</dbReference>
<dbReference type="OrthoDB" id="9800332at2"/>
<organism evidence="13 14">
    <name type="scientific">Alkaliphilus serpentinus</name>
    <dbReference type="NCBI Taxonomy" id="1482731"/>
    <lineage>
        <taxon>Bacteria</taxon>
        <taxon>Bacillati</taxon>
        <taxon>Bacillota</taxon>
        <taxon>Clostridia</taxon>
        <taxon>Peptostreptococcales</taxon>
        <taxon>Natronincolaceae</taxon>
        <taxon>Alkaliphilus</taxon>
    </lineage>
</organism>
<dbReference type="InterPro" id="IPR002701">
    <property type="entry name" value="CM_II_prokaryot"/>
</dbReference>
<feature type="domain" description="Chorismate mutase" evidence="12">
    <location>
        <begin position="1"/>
        <end position="88"/>
    </location>
</feature>
<keyword evidence="7 11" id="KW-0418">Kinase</keyword>
<keyword evidence="5 11" id="KW-0808">Transferase</keyword>
<comment type="function">
    <text evidence="11">Catalyzes the specific phosphorylation of the 3-hydroxyl group of shikimic acid using ATP as a cosubstrate.</text>
</comment>
<dbReference type="Proteomes" id="UP000465601">
    <property type="component" value="Unassembled WGS sequence"/>
</dbReference>
<evidence type="ECO:0000256" key="11">
    <source>
        <dbReference type="HAMAP-Rule" id="MF_00109"/>
    </source>
</evidence>
<keyword evidence="13" id="KW-0413">Isomerase</keyword>
<keyword evidence="8 11" id="KW-0067">ATP-binding</keyword>
<dbReference type="GO" id="GO:0009423">
    <property type="term" value="P:chorismate biosynthetic process"/>
    <property type="evidence" value="ECO:0007669"/>
    <property type="project" value="UniProtKB-UniRule"/>
</dbReference>
<feature type="binding site" evidence="11">
    <location>
        <position position="225"/>
    </location>
    <ligand>
        <name>substrate</name>
    </ligand>
</feature>
<dbReference type="Pfam" id="PF01817">
    <property type="entry name" value="CM_2"/>
    <property type="match status" value="1"/>
</dbReference>
<dbReference type="CDD" id="cd00464">
    <property type="entry name" value="SK"/>
    <property type="match status" value="1"/>
</dbReference>
<feature type="binding site" evidence="11">
    <location>
        <begin position="100"/>
        <end position="105"/>
    </location>
    <ligand>
        <name>ATP</name>
        <dbReference type="ChEBI" id="CHEBI:30616"/>
    </ligand>
</feature>